<keyword evidence="3 11" id="KW-0210">Decarboxylase</keyword>
<evidence type="ECO:0000313" key="13">
    <source>
        <dbReference type="EMBL" id="OBF23400.1"/>
    </source>
</evidence>
<dbReference type="Proteomes" id="UP000037594">
    <property type="component" value="Unassembled WGS sequence"/>
</dbReference>
<evidence type="ECO:0000313" key="16">
    <source>
        <dbReference type="Proteomes" id="UP000093779"/>
    </source>
</evidence>
<comment type="caution">
    <text evidence="12">The sequence shown here is derived from an EMBL/GenBank/DDBJ whole genome shotgun (WGS) entry which is preliminary data.</text>
</comment>
<dbReference type="PANTHER" id="PTHR35809:SF1">
    <property type="entry name" value="ARCHAETIDYLSERINE DECARBOXYLASE PROENZYME-RELATED"/>
    <property type="match status" value="1"/>
</dbReference>
<comment type="function">
    <text evidence="11">Catalyzes the formation of phosphatidylethanolamine (PtdEtn) from phosphatidylserine (PtdSer).</text>
</comment>
<protein>
    <recommendedName>
        <fullName evidence="11">Phosphatidylserine decarboxylase proenzyme</fullName>
        <ecNumber evidence="11">4.1.1.65</ecNumber>
    </recommendedName>
    <component>
        <recommendedName>
            <fullName evidence="11">Phosphatidylserine decarboxylase alpha chain</fullName>
        </recommendedName>
    </component>
    <component>
        <recommendedName>
            <fullName evidence="11">Phosphatidylserine decarboxylase beta chain</fullName>
        </recommendedName>
    </component>
</protein>
<evidence type="ECO:0000256" key="9">
    <source>
        <dbReference type="ARBA" id="ARBA00023264"/>
    </source>
</evidence>
<evidence type="ECO:0000256" key="5">
    <source>
        <dbReference type="ARBA" id="ARBA00023136"/>
    </source>
</evidence>
<evidence type="ECO:0000313" key="14">
    <source>
        <dbReference type="EMBL" id="ORV22150.1"/>
    </source>
</evidence>
<dbReference type="EMBL" id="LZHX01000039">
    <property type="protein sequence ID" value="OBF23400.1"/>
    <property type="molecule type" value="Genomic_DNA"/>
</dbReference>
<organism evidence="12 15">
    <name type="scientific">Mycolicibacterium conceptionense</name>
    <dbReference type="NCBI Taxonomy" id="451644"/>
    <lineage>
        <taxon>Bacteria</taxon>
        <taxon>Bacillati</taxon>
        <taxon>Actinomycetota</taxon>
        <taxon>Actinomycetes</taxon>
        <taxon>Mycobacteriales</taxon>
        <taxon>Mycobacteriaceae</taxon>
        <taxon>Mycolicibacterium</taxon>
    </lineage>
</organism>
<keyword evidence="6 11" id="KW-0865">Zymogen</keyword>
<evidence type="ECO:0000313" key="17">
    <source>
        <dbReference type="Proteomes" id="UP000193811"/>
    </source>
</evidence>
<keyword evidence="1 11" id="KW-1003">Cell membrane</keyword>
<reference evidence="13 16" key="3">
    <citation type="submission" date="2016-06" db="EMBL/GenBank/DDBJ databases">
        <authorList>
            <person name="Kjaerup R.B."/>
            <person name="Dalgaard T.S."/>
            <person name="Juul-Madsen H.R."/>
        </authorList>
    </citation>
    <scope>NUCLEOTIDE SEQUENCE [LARGE SCALE GENOMIC DNA]</scope>
    <source>
        <strain evidence="13 16">ACS1953</strain>
    </source>
</reference>
<keyword evidence="5 11" id="KW-0472">Membrane</keyword>
<dbReference type="GeneID" id="44298854"/>
<dbReference type="EC" id="4.1.1.65" evidence="11"/>
<dbReference type="GO" id="GO:0006646">
    <property type="term" value="P:phosphatidylethanolamine biosynthetic process"/>
    <property type="evidence" value="ECO:0007669"/>
    <property type="project" value="UniProtKB-UniRule"/>
</dbReference>
<dbReference type="GO" id="GO:0004609">
    <property type="term" value="F:phosphatidylserine decarboxylase activity"/>
    <property type="evidence" value="ECO:0007669"/>
    <property type="project" value="UniProtKB-UniRule"/>
</dbReference>
<dbReference type="InterPro" id="IPR033175">
    <property type="entry name" value="PSD-A"/>
</dbReference>
<comment type="similarity">
    <text evidence="11">Belongs to the phosphatidylserine decarboxylase family. PSD-A subfamily.</text>
</comment>
<comment type="pathway">
    <text evidence="11">Phospholipid metabolism; phosphatidylethanolamine biosynthesis; phosphatidylethanolamine from CDP-diacylglycerol: step 2/2.</text>
</comment>
<dbReference type="Proteomes" id="UP000093779">
    <property type="component" value="Unassembled WGS sequence"/>
</dbReference>
<dbReference type="NCBIfam" id="NF003679">
    <property type="entry name" value="PRK05305.1-3"/>
    <property type="match status" value="1"/>
</dbReference>
<evidence type="ECO:0000313" key="15">
    <source>
        <dbReference type="Proteomes" id="UP000037594"/>
    </source>
</evidence>
<dbReference type="EMBL" id="LQOP01000028">
    <property type="protein sequence ID" value="ORV22150.1"/>
    <property type="molecule type" value="Genomic_DNA"/>
</dbReference>
<reference evidence="12 15" key="1">
    <citation type="submission" date="2015-06" db="EMBL/GenBank/DDBJ databases">
        <title>Genome sequence of Mycobacterium conceptionense strain MLE.</title>
        <authorList>
            <person name="Greninger A.L."/>
            <person name="Cunningham G."/>
            <person name="Chiu C.Y."/>
            <person name="Miller S."/>
        </authorList>
    </citation>
    <scope>NUCLEOTIDE SEQUENCE [LARGE SCALE GENOMIC DNA]</scope>
    <source>
        <strain evidence="12 15">MLE</strain>
    </source>
</reference>
<feature type="active site" description="Schiff-base intermediate with substrate; via pyruvic acid" evidence="11">
    <location>
        <position position="201"/>
    </location>
</feature>
<comment type="subcellular location">
    <subcellularLocation>
        <location evidence="11">Cell membrane</location>
        <topology evidence="11">Peripheral membrane protein</topology>
    </subcellularLocation>
</comment>
<evidence type="ECO:0000313" key="12">
    <source>
        <dbReference type="EMBL" id="KMV19312.1"/>
    </source>
</evidence>
<dbReference type="GO" id="GO:0005886">
    <property type="term" value="C:plasma membrane"/>
    <property type="evidence" value="ECO:0007669"/>
    <property type="project" value="UniProtKB-SubCell"/>
</dbReference>
<dbReference type="Pfam" id="PF02666">
    <property type="entry name" value="PS_Dcarbxylase"/>
    <property type="match status" value="1"/>
</dbReference>
<evidence type="ECO:0000256" key="7">
    <source>
        <dbReference type="ARBA" id="ARBA00023209"/>
    </source>
</evidence>
<dbReference type="AlphaFoldDB" id="A0A0J8UEC4"/>
<sequence>MARRPDLQSGPERLVALVRSSVPPMHSAGLPFVGASLAVAALGRKNRWVRRAGLLAAGANAAFFRHPPRVAPTRPGVVVAPADGLVCLIEDAVPPVELGLPATPRPRISIFLSVLDAHVQRAPIGGDVVAVQHRPGRFHSAELEAASEDNERNSVVIRTPEGVEVIAVQIAGLIARRIVCNAHVGDKLDIGETYGLIRYGSRLDTYLPAGSKLLVTKGQRTLAGETVLAELP</sequence>
<keyword evidence="2 11" id="KW-0444">Lipid biosynthesis</keyword>
<accession>A0A0J8UEC4</accession>
<dbReference type="UniPathway" id="UPA00558">
    <property type="reaction ID" value="UER00616"/>
</dbReference>
<dbReference type="Proteomes" id="UP000193811">
    <property type="component" value="Unassembled WGS sequence"/>
</dbReference>
<evidence type="ECO:0000256" key="4">
    <source>
        <dbReference type="ARBA" id="ARBA00023098"/>
    </source>
</evidence>
<evidence type="ECO:0000256" key="1">
    <source>
        <dbReference type="ARBA" id="ARBA00022475"/>
    </source>
</evidence>
<dbReference type="InterPro" id="IPR003817">
    <property type="entry name" value="PS_Dcarbxylase"/>
</dbReference>
<dbReference type="HAMAP" id="MF_00664">
    <property type="entry name" value="PS_decarb_PSD_A"/>
    <property type="match status" value="1"/>
</dbReference>
<feature type="chain" id="PRO_5044508136" description="Phosphatidylserine decarboxylase beta chain" evidence="11">
    <location>
        <begin position="1"/>
        <end position="200"/>
    </location>
</feature>
<evidence type="ECO:0000256" key="2">
    <source>
        <dbReference type="ARBA" id="ARBA00022516"/>
    </source>
</evidence>
<dbReference type="PANTHER" id="PTHR35809">
    <property type="entry name" value="ARCHAETIDYLSERINE DECARBOXYLASE PROENZYME-RELATED"/>
    <property type="match status" value="1"/>
</dbReference>
<keyword evidence="8 11" id="KW-0456">Lyase</keyword>
<keyword evidence="9 11" id="KW-1208">Phospholipid metabolism</keyword>
<keyword evidence="4 11" id="KW-0443">Lipid metabolism</keyword>
<reference evidence="14 17" key="2">
    <citation type="submission" date="2016-01" db="EMBL/GenBank/DDBJ databases">
        <title>The new phylogeny of the genus Mycobacterium.</title>
        <authorList>
            <person name="Tarcisio F."/>
            <person name="Conor M."/>
            <person name="Antonella G."/>
            <person name="Elisabetta G."/>
            <person name="Giulia F.S."/>
            <person name="Sara T."/>
            <person name="Anna F."/>
            <person name="Clotilde B."/>
            <person name="Roberto B."/>
            <person name="Veronica D.S."/>
            <person name="Fabio R."/>
            <person name="Monica P."/>
            <person name="Olivier J."/>
            <person name="Enrico T."/>
            <person name="Nicola S."/>
        </authorList>
    </citation>
    <scope>NUCLEOTIDE SEQUENCE [LARGE SCALE GENOMIC DNA]</scope>
    <source>
        <strain evidence="14 17">CCUG 50187</strain>
    </source>
</reference>
<gene>
    <name evidence="11" type="primary">psd</name>
    <name evidence="13" type="ORF">A5726_11095</name>
    <name evidence="12" type="ORF">ACT17_07765</name>
    <name evidence="14" type="ORF">AWB98_25485</name>
</gene>
<evidence type="ECO:0000256" key="10">
    <source>
        <dbReference type="ARBA" id="ARBA00023317"/>
    </source>
</evidence>
<proteinExistence type="inferred from homology"/>
<keyword evidence="17" id="KW-1185">Reference proteome</keyword>
<feature type="modified residue" description="Pyruvic acid (Ser); by autocatalysis" evidence="11">
    <location>
        <position position="201"/>
    </location>
</feature>
<comment type="subunit">
    <text evidence="11">Heterodimer of a large membrane-associated beta subunit and a small pyruvoyl-containing alpha subunit.</text>
</comment>
<dbReference type="RefSeq" id="WP_043369172.1">
    <property type="nucleotide sequence ID" value="NZ_AGSZ01000372.1"/>
</dbReference>
<name>A0A0J8UEC4_9MYCO</name>
<dbReference type="OrthoDB" id="9790893at2"/>
<keyword evidence="7 11" id="KW-0594">Phospholipid biosynthesis</keyword>
<evidence type="ECO:0000256" key="6">
    <source>
        <dbReference type="ARBA" id="ARBA00023145"/>
    </source>
</evidence>
<comment type="catalytic activity">
    <reaction evidence="11">
        <text>a 1,2-diacyl-sn-glycero-3-phospho-L-serine + H(+) = a 1,2-diacyl-sn-glycero-3-phosphoethanolamine + CO2</text>
        <dbReference type="Rhea" id="RHEA:20828"/>
        <dbReference type="ChEBI" id="CHEBI:15378"/>
        <dbReference type="ChEBI" id="CHEBI:16526"/>
        <dbReference type="ChEBI" id="CHEBI:57262"/>
        <dbReference type="ChEBI" id="CHEBI:64612"/>
        <dbReference type="EC" id="4.1.1.65"/>
    </reaction>
</comment>
<comment type="cofactor">
    <cofactor evidence="11">
        <name>pyruvate</name>
        <dbReference type="ChEBI" id="CHEBI:15361"/>
    </cofactor>
    <text evidence="11">Binds 1 pyruvoyl group covalently per subunit.</text>
</comment>
<evidence type="ECO:0000256" key="8">
    <source>
        <dbReference type="ARBA" id="ARBA00023239"/>
    </source>
</evidence>
<evidence type="ECO:0000256" key="3">
    <source>
        <dbReference type="ARBA" id="ARBA00022793"/>
    </source>
</evidence>
<dbReference type="EMBL" id="LFOD01000004">
    <property type="protein sequence ID" value="KMV19312.1"/>
    <property type="molecule type" value="Genomic_DNA"/>
</dbReference>
<keyword evidence="10 11" id="KW-0670">Pyruvate</keyword>
<feature type="chain" id="PRO_5044508135" description="Phosphatidylserine decarboxylase alpha chain" evidence="11">
    <location>
        <begin position="201"/>
        <end position="232"/>
    </location>
</feature>
<dbReference type="PATRIC" id="fig|451644.5.peg.1595"/>
<feature type="site" description="Cleavage (non-hydrolytic); by autocatalysis" evidence="11">
    <location>
        <begin position="200"/>
        <end position="201"/>
    </location>
</feature>
<evidence type="ECO:0000256" key="11">
    <source>
        <dbReference type="HAMAP-Rule" id="MF_00664"/>
    </source>
</evidence>
<comment type="PTM">
    <text evidence="11">Is synthesized initially as an inactive proenzyme. Formation of the active enzyme involves a self-maturation process in which the active site pyruvoyl group is generated from an internal serine residue via an autocatalytic post-translational modification. Two non-identical subunits are generated from the proenzyme in this reaction, and the pyruvate is formed at the N-terminus of the alpha chain, which is derived from the carboxyl end of the proenzyme. The post-translation cleavage follows an unusual pathway, termed non-hydrolytic serinolysis, in which the side chain hydroxyl group of the serine supplies its oxygen atom to form the C-terminus of the beta chain, while the remainder of the serine residue undergoes an oxidative deamination to produce ammonia and the pyruvoyl prosthetic group on the alpha chain.</text>
</comment>